<gene>
    <name evidence="3" type="primary">101896401</name>
    <name evidence="5" type="synonym">LOC101896401</name>
</gene>
<dbReference type="Pfam" id="PF00379">
    <property type="entry name" value="Chitin_bind_4"/>
    <property type="match status" value="1"/>
</dbReference>
<dbReference type="PANTHER" id="PTHR10380">
    <property type="entry name" value="CUTICLE PROTEIN"/>
    <property type="match status" value="1"/>
</dbReference>
<sequence>MHKFLTLAVVVVVAACGVFAETPDAHAETVHYVSNIEKDGKYSYNFEISNGITVQEEGTAGQAVKGGFAYQSPEQELIQLAYTADASGFHPSGSHLPTPPPIPADIIKSIEYQRTHFYQPEY</sequence>
<dbReference type="OrthoDB" id="6493579at2759"/>
<dbReference type="Proteomes" id="UP001652621">
    <property type="component" value="Unplaced"/>
</dbReference>
<dbReference type="InterPro" id="IPR000618">
    <property type="entry name" value="Insect_cuticle"/>
</dbReference>
<protein>
    <submittedName>
        <fullName evidence="5">Pupal cuticle protein Edg-78E-like</fullName>
    </submittedName>
</protein>
<dbReference type="PROSITE" id="PS51257">
    <property type="entry name" value="PROKAR_LIPOPROTEIN"/>
    <property type="match status" value="1"/>
</dbReference>
<evidence type="ECO:0000313" key="4">
    <source>
        <dbReference type="Proteomes" id="UP001652621"/>
    </source>
</evidence>
<dbReference type="GeneID" id="101896401"/>
<dbReference type="InterPro" id="IPR050468">
    <property type="entry name" value="Cuticle_Struct_Prot"/>
</dbReference>
<feature type="chain" id="PRO_5044560527" evidence="2">
    <location>
        <begin position="21"/>
        <end position="122"/>
    </location>
</feature>
<dbReference type="KEGG" id="mde:101896401"/>
<dbReference type="PANTHER" id="PTHR10380:SF237">
    <property type="entry name" value="CUTICULAR PROTEIN 65AU, ISOFORM A-RELATED"/>
    <property type="match status" value="1"/>
</dbReference>
<reference evidence="3" key="1">
    <citation type="submission" date="2020-05" db="UniProtKB">
        <authorList>
            <consortium name="EnsemblMetazoa"/>
        </authorList>
    </citation>
    <scope>IDENTIFICATION</scope>
    <source>
        <strain evidence="3">Aabys</strain>
    </source>
</reference>
<feature type="signal peptide" evidence="2">
    <location>
        <begin position="1"/>
        <end position="20"/>
    </location>
</feature>
<keyword evidence="2" id="KW-0732">Signal</keyword>
<dbReference type="VEuPathDB" id="VectorBase:MDOA006073"/>
<keyword evidence="1" id="KW-0193">Cuticle</keyword>
<dbReference type="EnsemblMetazoa" id="MDOA006073-RA">
    <property type="protein sequence ID" value="MDOA006073-PA"/>
    <property type="gene ID" value="MDOA006073"/>
</dbReference>
<accession>A0A1I8ML65</accession>
<dbReference type="eggNOG" id="ENOG502T9GA">
    <property type="taxonomic scope" value="Eukaryota"/>
</dbReference>
<dbReference type="STRING" id="7370.A0A1I8ML65"/>
<proteinExistence type="predicted"/>
<evidence type="ECO:0000313" key="3">
    <source>
        <dbReference type="EnsemblMetazoa" id="MDOA006073-PA"/>
    </source>
</evidence>
<keyword evidence="4" id="KW-1185">Reference proteome</keyword>
<dbReference type="GO" id="GO:0008010">
    <property type="term" value="F:structural constituent of chitin-based larval cuticle"/>
    <property type="evidence" value="ECO:0007669"/>
    <property type="project" value="TreeGrafter"/>
</dbReference>
<evidence type="ECO:0000313" key="5">
    <source>
        <dbReference type="RefSeq" id="XP_005184999.1"/>
    </source>
</evidence>
<reference evidence="5" key="2">
    <citation type="submission" date="2025-04" db="UniProtKB">
        <authorList>
            <consortium name="RefSeq"/>
        </authorList>
    </citation>
    <scope>IDENTIFICATION</scope>
    <source>
        <strain evidence="5">Aabys</strain>
    </source>
</reference>
<dbReference type="AlphaFoldDB" id="A0A1I8ML65"/>
<dbReference type="VEuPathDB" id="VectorBase:MDOMA2_017306"/>
<organism evidence="3">
    <name type="scientific">Musca domestica</name>
    <name type="common">House fly</name>
    <dbReference type="NCBI Taxonomy" id="7370"/>
    <lineage>
        <taxon>Eukaryota</taxon>
        <taxon>Metazoa</taxon>
        <taxon>Ecdysozoa</taxon>
        <taxon>Arthropoda</taxon>
        <taxon>Hexapoda</taxon>
        <taxon>Insecta</taxon>
        <taxon>Pterygota</taxon>
        <taxon>Neoptera</taxon>
        <taxon>Endopterygota</taxon>
        <taxon>Diptera</taxon>
        <taxon>Brachycera</taxon>
        <taxon>Muscomorpha</taxon>
        <taxon>Muscoidea</taxon>
        <taxon>Muscidae</taxon>
        <taxon>Musca</taxon>
    </lineage>
</organism>
<evidence type="ECO:0000256" key="2">
    <source>
        <dbReference type="SAM" id="SignalP"/>
    </source>
</evidence>
<name>A0A1I8ML65_MUSDO</name>
<dbReference type="GO" id="GO:0062129">
    <property type="term" value="C:chitin-based extracellular matrix"/>
    <property type="evidence" value="ECO:0007669"/>
    <property type="project" value="TreeGrafter"/>
</dbReference>
<dbReference type="PROSITE" id="PS51155">
    <property type="entry name" value="CHIT_BIND_RR_2"/>
    <property type="match status" value="1"/>
</dbReference>
<evidence type="ECO:0000256" key="1">
    <source>
        <dbReference type="PROSITE-ProRule" id="PRU00497"/>
    </source>
</evidence>
<dbReference type="RefSeq" id="XP_005184999.1">
    <property type="nucleotide sequence ID" value="XM_005184942.3"/>
</dbReference>